<dbReference type="Proteomes" id="UP000397656">
    <property type="component" value="Chromosome 1"/>
</dbReference>
<reference evidence="2 3" key="1">
    <citation type="submission" date="2020-10" db="EMBL/GenBank/DDBJ databases">
        <title>Complete genome sequence of Cupriavidus basilensis CCUG 49340T.</title>
        <authorList>
            <person name="Salva-Serra F."/>
            <person name="Donoso R.A."/>
            <person name="Cho K.H."/>
            <person name="Yoo J.A."/>
            <person name="Lee K."/>
            <person name="Yoon S.-H."/>
            <person name="Perez-Pantoja D."/>
            <person name="Moore E.R.B."/>
        </authorList>
    </citation>
    <scope>NUCLEOTIDE SEQUENCE [LARGE SCALE GENOMIC DNA]</scope>
    <source>
        <strain evidence="3">CCUG 49340</strain>
    </source>
</reference>
<proteinExistence type="predicted"/>
<protein>
    <submittedName>
        <fullName evidence="2">Uncharacterized protein</fullName>
    </submittedName>
</protein>
<accession>A0A7M2H0G2</accession>
<sequence>MKSLRGASNGWAPDVEVTDRGIWKNTIAAASHALETVALIEHGVGMTLKLQRKVRALRERLHATQTELDRYRDMHAAAMEALRQAEVTPPEDTGRLRAEGEALQMRHRAYKLLVEHYARAGIPIDLAVFARQRRQVLQHILFQQRRGVAPAQISVDDIAFLLR</sequence>
<dbReference type="EMBL" id="CP062803">
    <property type="protein sequence ID" value="QOT77927.1"/>
    <property type="molecule type" value="Genomic_DNA"/>
</dbReference>
<evidence type="ECO:0000256" key="1">
    <source>
        <dbReference type="SAM" id="Coils"/>
    </source>
</evidence>
<organism evidence="2 3">
    <name type="scientific">Cupriavidus basilensis</name>
    <dbReference type="NCBI Taxonomy" id="68895"/>
    <lineage>
        <taxon>Bacteria</taxon>
        <taxon>Pseudomonadati</taxon>
        <taxon>Pseudomonadota</taxon>
        <taxon>Betaproteobacteria</taxon>
        <taxon>Burkholderiales</taxon>
        <taxon>Burkholderiaceae</taxon>
        <taxon>Cupriavidus</taxon>
    </lineage>
</organism>
<dbReference type="GeneID" id="98400819"/>
<keyword evidence="1" id="KW-0175">Coiled coil</keyword>
<evidence type="ECO:0000313" key="3">
    <source>
        <dbReference type="Proteomes" id="UP000397656"/>
    </source>
</evidence>
<dbReference type="RefSeq" id="WP_170301965.1">
    <property type="nucleotide sequence ID" value="NZ_CP062803.1"/>
</dbReference>
<feature type="coiled-coil region" evidence="1">
    <location>
        <begin position="47"/>
        <end position="74"/>
    </location>
</feature>
<gene>
    <name evidence="2" type="ORF">F7R26_007870</name>
</gene>
<dbReference type="AlphaFoldDB" id="A0A7M2H0G2"/>
<name>A0A7M2H0G2_9BURK</name>
<evidence type="ECO:0000313" key="2">
    <source>
        <dbReference type="EMBL" id="QOT77927.1"/>
    </source>
</evidence>